<organism evidence="2 3">
    <name type="scientific">Cupriavidus basilensis</name>
    <dbReference type="NCBI Taxonomy" id="68895"/>
    <lineage>
        <taxon>Bacteria</taxon>
        <taxon>Pseudomonadati</taxon>
        <taxon>Pseudomonadota</taxon>
        <taxon>Betaproteobacteria</taxon>
        <taxon>Burkholderiales</taxon>
        <taxon>Burkholderiaceae</taxon>
        <taxon>Cupriavidus</taxon>
    </lineage>
</organism>
<feature type="transmembrane region" description="Helical" evidence="1">
    <location>
        <begin position="21"/>
        <end position="43"/>
    </location>
</feature>
<proteinExistence type="predicted"/>
<dbReference type="EMBL" id="JARJLM010000243">
    <property type="protein sequence ID" value="MDF3834068.1"/>
    <property type="molecule type" value="Genomic_DNA"/>
</dbReference>
<keyword evidence="1" id="KW-0472">Membrane</keyword>
<evidence type="ECO:0008006" key="4">
    <source>
        <dbReference type="Google" id="ProtNLM"/>
    </source>
</evidence>
<dbReference type="RefSeq" id="WP_017227973.1">
    <property type="nucleotide sequence ID" value="NZ_JARJLM010000243.1"/>
</dbReference>
<feature type="transmembrane region" description="Helical" evidence="1">
    <location>
        <begin position="156"/>
        <end position="181"/>
    </location>
</feature>
<keyword evidence="1" id="KW-1133">Transmembrane helix</keyword>
<reference evidence="2 3" key="1">
    <citation type="submission" date="2023-03" db="EMBL/GenBank/DDBJ databases">
        <title>Draft assemblies of triclosan tolerant bacteria isolated from returned activated sludge.</title>
        <authorList>
            <person name="Van Hamelsveld S."/>
        </authorList>
    </citation>
    <scope>NUCLEOTIDE SEQUENCE [LARGE SCALE GENOMIC DNA]</scope>
    <source>
        <strain evidence="2 3">GW210010_S58</strain>
    </source>
</reference>
<comment type="caution">
    <text evidence="2">The sequence shown here is derived from an EMBL/GenBank/DDBJ whole genome shotgun (WGS) entry which is preliminary data.</text>
</comment>
<gene>
    <name evidence="2" type="ORF">P3W85_14045</name>
</gene>
<evidence type="ECO:0000313" key="2">
    <source>
        <dbReference type="EMBL" id="MDF3834068.1"/>
    </source>
</evidence>
<feature type="transmembrane region" description="Helical" evidence="1">
    <location>
        <begin position="126"/>
        <end position="144"/>
    </location>
</feature>
<evidence type="ECO:0000256" key="1">
    <source>
        <dbReference type="SAM" id="Phobius"/>
    </source>
</evidence>
<feature type="transmembrane region" description="Helical" evidence="1">
    <location>
        <begin position="193"/>
        <end position="212"/>
    </location>
</feature>
<evidence type="ECO:0000313" key="3">
    <source>
        <dbReference type="Proteomes" id="UP001216674"/>
    </source>
</evidence>
<accession>A0ABT6AN89</accession>
<name>A0ABT6AN89_9BURK</name>
<keyword evidence="3" id="KW-1185">Reference proteome</keyword>
<dbReference type="Proteomes" id="UP001216674">
    <property type="component" value="Unassembled WGS sequence"/>
</dbReference>
<sequence length="233" mass="24599">MDAKLRGRLHGFRLVLTGRPGLAGRVLLFALLGFAAGDLPVLVHGAQTSWVWSCCSAIACGAARYAAAAWRLHRCVRGTMLFCIVVTSAGTALDFSRVPPEAILYLCGAGQSAGFGWDQLLGHLRWFPVTMMAMLALIVFRRGGVPRGARRGRTGAALLAALRIALEFGAMSVLMALGMSAMEKLALGLGVPWVANGMVCAMLTGMLAFLLLSNWVAETLALGAARARALRSG</sequence>
<keyword evidence="1" id="KW-0812">Transmembrane</keyword>
<protein>
    <recommendedName>
        <fullName evidence="4">Transmembrane protein</fullName>
    </recommendedName>
</protein>